<dbReference type="Gene3D" id="3.40.50.150">
    <property type="entry name" value="Vaccinia Virus protein VP39"/>
    <property type="match status" value="1"/>
</dbReference>
<accession>F2IDW4</accession>
<proteinExistence type="predicted"/>
<dbReference type="eggNOG" id="COG2227">
    <property type="taxonomic scope" value="Bacteria"/>
</dbReference>
<evidence type="ECO:0000313" key="2">
    <source>
        <dbReference type="EMBL" id="AEA44506.1"/>
    </source>
</evidence>
<reference evidence="2 3" key="1">
    <citation type="journal article" date="2011" name="Stand. Genomic Sci.">
        <title>Complete genome sequence of the gliding freshwater bacterium Fluviicola taffensis type strain (RW262).</title>
        <authorList>
            <person name="Woyke T."/>
            <person name="Chertkov O."/>
            <person name="Lapidus A."/>
            <person name="Nolan M."/>
            <person name="Lucas S."/>
            <person name="Del Rio T.G."/>
            <person name="Tice H."/>
            <person name="Cheng J.F."/>
            <person name="Tapia R."/>
            <person name="Han C."/>
            <person name="Goodwin L."/>
            <person name="Pitluck S."/>
            <person name="Liolios K."/>
            <person name="Pagani I."/>
            <person name="Ivanova N."/>
            <person name="Huntemann M."/>
            <person name="Mavromatis K."/>
            <person name="Mikhailova N."/>
            <person name="Pati A."/>
            <person name="Chen A."/>
            <person name="Palaniappan K."/>
            <person name="Land M."/>
            <person name="Hauser L."/>
            <person name="Brambilla E.M."/>
            <person name="Rohde M."/>
            <person name="Mwirichia R."/>
            <person name="Sikorski J."/>
            <person name="Tindall B.J."/>
            <person name="Goker M."/>
            <person name="Bristow J."/>
            <person name="Eisen J.A."/>
            <person name="Markowitz V."/>
            <person name="Hugenholtz P."/>
            <person name="Klenk H.P."/>
            <person name="Kyrpides N.C."/>
        </authorList>
    </citation>
    <scope>NUCLEOTIDE SEQUENCE [LARGE SCALE GENOMIC DNA]</scope>
    <source>
        <strain evidence="3">DSM 16823 / RW262 / RW262</strain>
    </source>
</reference>
<dbReference type="PANTHER" id="PTHR43861">
    <property type="entry name" value="TRANS-ACONITATE 2-METHYLTRANSFERASE-RELATED"/>
    <property type="match status" value="1"/>
</dbReference>
<keyword evidence="2" id="KW-0489">Methyltransferase</keyword>
<dbReference type="AlphaFoldDB" id="F2IDW4"/>
<evidence type="ECO:0000313" key="3">
    <source>
        <dbReference type="Proteomes" id="UP000007463"/>
    </source>
</evidence>
<dbReference type="OrthoDB" id="3896938at2"/>
<gene>
    <name evidence="2" type="ordered locus">Fluta_2521</name>
</gene>
<name>F2IDW4_FLUTR</name>
<dbReference type="PANTHER" id="PTHR43861:SF1">
    <property type="entry name" value="TRANS-ACONITATE 2-METHYLTRANSFERASE"/>
    <property type="match status" value="1"/>
</dbReference>
<dbReference type="STRING" id="755732.Fluta_2521"/>
<organism evidence="2 3">
    <name type="scientific">Fluviicola taffensis (strain DSM 16823 / NCIMB 13979 / RW262)</name>
    <dbReference type="NCBI Taxonomy" id="755732"/>
    <lineage>
        <taxon>Bacteria</taxon>
        <taxon>Pseudomonadati</taxon>
        <taxon>Bacteroidota</taxon>
        <taxon>Flavobacteriia</taxon>
        <taxon>Flavobacteriales</taxon>
        <taxon>Crocinitomicaceae</taxon>
        <taxon>Fluviicola</taxon>
    </lineage>
</organism>
<evidence type="ECO:0000259" key="1">
    <source>
        <dbReference type="Pfam" id="PF08241"/>
    </source>
</evidence>
<protein>
    <submittedName>
        <fullName evidence="2">Methyltransferase type 11</fullName>
    </submittedName>
</protein>
<dbReference type="GO" id="GO:0032259">
    <property type="term" value="P:methylation"/>
    <property type="evidence" value="ECO:0007669"/>
    <property type="project" value="UniProtKB-KW"/>
</dbReference>
<keyword evidence="3" id="KW-1185">Reference proteome</keyword>
<dbReference type="HOGENOM" id="CLU_1076543_0_0_10"/>
<dbReference type="Pfam" id="PF08241">
    <property type="entry name" value="Methyltransf_11"/>
    <property type="match status" value="1"/>
</dbReference>
<keyword evidence="2" id="KW-0808">Transferase</keyword>
<reference evidence="3" key="2">
    <citation type="submission" date="2011-02" db="EMBL/GenBank/DDBJ databases">
        <title>The complete genome of Fluviicola taffensis DSM 16823.</title>
        <authorList>
            <consortium name="US DOE Joint Genome Institute (JGI-PGF)"/>
            <person name="Lucas S."/>
            <person name="Copeland A."/>
            <person name="Lapidus A."/>
            <person name="Bruce D."/>
            <person name="Goodwin L."/>
            <person name="Pitluck S."/>
            <person name="Kyrpides N."/>
            <person name="Mavromatis K."/>
            <person name="Ivanova N."/>
            <person name="Mikhailova N."/>
            <person name="Pagani I."/>
            <person name="Chertkov O."/>
            <person name="Detter J.C."/>
            <person name="Han C."/>
            <person name="Tapia R."/>
            <person name="Land M."/>
            <person name="Hauser L."/>
            <person name="Markowitz V."/>
            <person name="Cheng J.-F."/>
            <person name="Hugenholtz P."/>
            <person name="Woyke T."/>
            <person name="Wu D."/>
            <person name="Tindall B."/>
            <person name="Pomrenke H.G."/>
            <person name="Brambilla E."/>
            <person name="Klenk H.-P."/>
            <person name="Eisen J.A."/>
        </authorList>
    </citation>
    <scope>NUCLEOTIDE SEQUENCE [LARGE SCALE GENOMIC DNA]</scope>
    <source>
        <strain evidence="3">DSM 16823 / RW262 / RW262</strain>
    </source>
</reference>
<dbReference type="InterPro" id="IPR013216">
    <property type="entry name" value="Methyltransf_11"/>
</dbReference>
<dbReference type="GO" id="GO:0008757">
    <property type="term" value="F:S-adenosylmethionine-dependent methyltransferase activity"/>
    <property type="evidence" value="ECO:0007669"/>
    <property type="project" value="InterPro"/>
</dbReference>
<dbReference type="RefSeq" id="WP_013687276.1">
    <property type="nucleotide sequence ID" value="NC_015321.1"/>
</dbReference>
<dbReference type="CDD" id="cd02440">
    <property type="entry name" value="AdoMet_MTases"/>
    <property type="match status" value="1"/>
</dbReference>
<dbReference type="KEGG" id="fte:Fluta_2521"/>
<dbReference type="SUPFAM" id="SSF53335">
    <property type="entry name" value="S-adenosyl-L-methionine-dependent methyltransferases"/>
    <property type="match status" value="1"/>
</dbReference>
<dbReference type="Proteomes" id="UP000007463">
    <property type="component" value="Chromosome"/>
</dbReference>
<dbReference type="InterPro" id="IPR029063">
    <property type="entry name" value="SAM-dependent_MTases_sf"/>
</dbReference>
<feature type="domain" description="Methyltransferase type 11" evidence="1">
    <location>
        <begin position="39"/>
        <end position="129"/>
    </location>
</feature>
<sequence length="258" mass="30316">MNYFKTEITSNHIVSDKPLHERLLFPYIQIASQLKGEILELGCGWGRGVDYFQSDEIRYTGVDKNKSLVDDLQVNYPSCNFQQVTLPDLSAFANNSFDHIIAFQVIEHIEQDELFLEEIHRILKPGGKLHMSTINKRFSISRNPWHIREYDSIGLTILLKMFFCKVDMKGIEGNELVWKYHFENKKSVKQIMRFDFFGLQYKLPAMLLRIPYELLNRLNRKKMIHCQQGKFLDISHKNFHLNENPDLGLDLFVICTKA</sequence>
<dbReference type="EMBL" id="CP002542">
    <property type="protein sequence ID" value="AEA44506.1"/>
    <property type="molecule type" value="Genomic_DNA"/>
</dbReference>